<reference evidence="2" key="1">
    <citation type="submission" date="2018-10" db="EMBL/GenBank/DDBJ databases">
        <title>Hidden diversity of soil giant viruses.</title>
        <authorList>
            <person name="Schulz F."/>
            <person name="Alteio L."/>
            <person name="Goudeau D."/>
            <person name="Ryan E.M."/>
            <person name="Malmstrom R.R."/>
            <person name="Blanchard J."/>
            <person name="Woyke T."/>
        </authorList>
    </citation>
    <scope>NUCLEOTIDE SEQUENCE</scope>
    <source>
        <strain evidence="2">HYV1</strain>
    </source>
</reference>
<evidence type="ECO:0000256" key="1">
    <source>
        <dbReference type="SAM" id="Phobius"/>
    </source>
</evidence>
<accession>A0A3G5A9E8</accession>
<feature type="transmembrane region" description="Helical" evidence="1">
    <location>
        <begin position="47"/>
        <end position="66"/>
    </location>
</feature>
<name>A0A3G5A9E8_9VIRU</name>
<keyword evidence="1" id="KW-1133">Transmembrane helix</keyword>
<feature type="transmembrane region" description="Helical" evidence="1">
    <location>
        <begin position="140"/>
        <end position="160"/>
    </location>
</feature>
<sequence length="166" mass="18289">MKTRLMERGSDSGIELGKRDLILPTAVKRSDGSAGANWKVRCYRSRFLIVCSGIIVVGVLSAVIYYQVDSNSYGGTICQRVDGENVTDCLRVMVNGKFEILPRSRVGQMLGDSFPLVGNFSCYTNGIDVKTQDPEDVMQILWSIISPMMGLFILCVGIGIKNRRIG</sequence>
<organism evidence="2">
    <name type="scientific">Hyperionvirus sp</name>
    <dbReference type="NCBI Taxonomy" id="2487770"/>
    <lineage>
        <taxon>Viruses</taxon>
        <taxon>Varidnaviria</taxon>
        <taxon>Bamfordvirae</taxon>
        <taxon>Nucleocytoviricota</taxon>
        <taxon>Megaviricetes</taxon>
        <taxon>Imitervirales</taxon>
        <taxon>Mimiviridae</taxon>
        <taxon>Klosneuvirinae</taxon>
    </lineage>
</organism>
<keyword evidence="1" id="KW-0812">Transmembrane</keyword>
<gene>
    <name evidence="2" type="ORF">Hyperionvirus13_31</name>
</gene>
<proteinExistence type="predicted"/>
<dbReference type="EMBL" id="MK072395">
    <property type="protein sequence ID" value="AYV83888.1"/>
    <property type="molecule type" value="Genomic_DNA"/>
</dbReference>
<evidence type="ECO:0000313" key="2">
    <source>
        <dbReference type="EMBL" id="AYV83888.1"/>
    </source>
</evidence>
<protein>
    <submittedName>
        <fullName evidence="2">Uncharacterized protein</fullName>
    </submittedName>
</protein>
<keyword evidence="1" id="KW-0472">Membrane</keyword>